<dbReference type="KEGG" id="mmt:Metme_2851"/>
<dbReference type="eggNOG" id="COG3585">
    <property type="taxonomic scope" value="Bacteria"/>
</dbReference>
<dbReference type="AlphaFoldDB" id="G0A0X6"/>
<dbReference type="Proteomes" id="UP000008888">
    <property type="component" value="Chromosome"/>
</dbReference>
<dbReference type="PIRSF" id="PIRSF005763">
    <property type="entry name" value="Txn_reg_ModE"/>
    <property type="match status" value="1"/>
</dbReference>
<dbReference type="Gene3D" id="1.10.10.10">
    <property type="entry name" value="Winged helix-like DNA-binding domain superfamily/Winged helix DNA-binding domain"/>
    <property type="match status" value="1"/>
</dbReference>
<dbReference type="InterPro" id="IPR036390">
    <property type="entry name" value="WH_DNA-bd_sf"/>
</dbReference>
<evidence type="ECO:0000256" key="5">
    <source>
        <dbReference type="PIRNR" id="PIRNR005763"/>
    </source>
</evidence>
<dbReference type="InterPro" id="IPR004606">
    <property type="entry name" value="Mop_domain"/>
</dbReference>
<dbReference type="EMBL" id="CP002738">
    <property type="protein sequence ID" value="AEG01232.1"/>
    <property type="molecule type" value="Genomic_DNA"/>
</dbReference>
<accession>G0A0X6</accession>
<reference evidence="9" key="3">
    <citation type="submission" date="2011-05" db="EMBL/GenBank/DDBJ databases">
        <title>Complete sequence of Methylomonas methanica MC09.</title>
        <authorList>
            <consortium name="US DOE Joint Genome Institute"/>
            <person name="Lucas S."/>
            <person name="Han J."/>
            <person name="Lapidus A."/>
            <person name="Cheng J.-F."/>
            <person name="Goodwin L."/>
            <person name="Pitluck S."/>
            <person name="Peters L."/>
            <person name="Mikhailova N."/>
            <person name="Teshima H."/>
            <person name="Han C."/>
            <person name="Tapia R."/>
            <person name="Land M."/>
            <person name="Hauser L."/>
            <person name="Kyrpides N."/>
            <person name="Ivanova N."/>
            <person name="Pagani I."/>
            <person name="Stein L."/>
            <person name="Woyke T."/>
        </authorList>
    </citation>
    <scope>NUCLEOTIDE SEQUENCE [LARGE SCALE GENOMIC DNA]</scope>
    <source>
        <strain evidence="9">MC09</strain>
    </source>
</reference>
<keyword evidence="3 5" id="KW-0500">Molybdenum</keyword>
<dbReference type="PROSITE" id="PS51866">
    <property type="entry name" value="MOP"/>
    <property type="match status" value="2"/>
</dbReference>
<evidence type="ECO:0000256" key="4">
    <source>
        <dbReference type="ARBA" id="ARBA00022737"/>
    </source>
</evidence>
<name>G0A0X6_METMM</name>
<dbReference type="InterPro" id="IPR005116">
    <property type="entry name" value="Transp-assoc_OB_typ1"/>
</dbReference>
<keyword evidence="9" id="KW-1185">Reference proteome</keyword>
<dbReference type="InterPro" id="IPR036388">
    <property type="entry name" value="WH-like_DNA-bd_sf"/>
</dbReference>
<dbReference type="HOGENOM" id="CLU_087839_0_0_6"/>
<comment type="similarity">
    <text evidence="1 5">Belongs to the ModE family.</text>
</comment>
<dbReference type="InterPro" id="IPR008995">
    <property type="entry name" value="Mo/tungstate-bd_C_term_dom"/>
</dbReference>
<sequence>MPQKPTANPLSQFIEADLRLGGMLDSRMIGLLRAIDQSGSINQAAKQVGLSYKGAWQIIERANNGAPKMLINTMTGGSKGGGTRLTETGRAFLDLFDRLQRQHEQFIAQLNQHLLDDPNIILLLQRLVVKTSARNQLFGCIVDIQMGAVSAEVLVKLKDGERIVVTTTLTSISELDLRVGADALLLINNSDITLTPDADHGAFLVNNRLPCRVLRVQQDEVNAEVMVLLAGGETLAVLSSPQSINDMGIAVDQRLWIIFNSNAPILGVKNQPA</sequence>
<reference evidence="8 9" key="1">
    <citation type="journal article" date="2011" name="J. Bacteriol.">
        <title>Complete Genome Sequence of the Aerobic Marine Methanotroph Methylomonas methanica MC09.</title>
        <authorList>
            <person name="Boden R."/>
            <person name="Cunliffe M."/>
            <person name="Scanlan J."/>
            <person name="Moussard H."/>
            <person name="Kits K.D."/>
            <person name="Klotz M.G."/>
            <person name="Jetten M.S."/>
            <person name="Vuilleumier S."/>
            <person name="Han J."/>
            <person name="Peters L."/>
            <person name="Mikhailova N."/>
            <person name="Teshima H."/>
            <person name="Tapia R."/>
            <person name="Kyrpides N."/>
            <person name="Ivanova N."/>
            <person name="Pagani I."/>
            <person name="Cheng J.F."/>
            <person name="Goodwin L."/>
            <person name="Han C."/>
            <person name="Hauser L."/>
            <person name="Land M.L."/>
            <person name="Lapidus A."/>
            <person name="Lucas S."/>
            <person name="Pitluck S."/>
            <person name="Woyke T."/>
            <person name="Stein L."/>
            <person name="Murrell J.C."/>
        </authorList>
    </citation>
    <scope>NUCLEOTIDE SEQUENCE [LARGE SCALE GENOMIC DNA]</scope>
    <source>
        <strain evidence="8 9">MC09</strain>
    </source>
</reference>
<dbReference type="PANTHER" id="PTHR30432:SF1">
    <property type="entry name" value="DNA-BINDING TRANSCRIPTIONAL DUAL REGULATOR MODE"/>
    <property type="match status" value="1"/>
</dbReference>
<reference key="2">
    <citation type="submission" date="2011-05" db="EMBL/GenBank/DDBJ databases">
        <title>Complete genome sequence of the aerobic marine methanotroph Methylomonas methanica MC09.</title>
        <authorList>
            <person name="Boden R."/>
            <person name="Cunliffe M."/>
            <person name="Scanlan J."/>
            <person name="Moussard H."/>
            <person name="Kits K.D."/>
            <person name="Klotz M."/>
            <person name="Jetten M."/>
            <person name="Vuilleumier S."/>
            <person name="Han J."/>
            <person name="Peters L."/>
            <person name="Mikhailova N."/>
            <person name="Teshima H."/>
            <person name="Tapia R."/>
            <person name="Kyrpides N."/>
            <person name="Ivanova N."/>
            <person name="Pagani I."/>
            <person name="Cheng J.-F."/>
            <person name="Goodwin L."/>
            <person name="Han C."/>
            <person name="Hauser L."/>
            <person name="Land M."/>
            <person name="Lapidus A."/>
            <person name="Lucas S."/>
            <person name="Pitluck S."/>
            <person name="Woyke T."/>
            <person name="Stein L.Y."/>
            <person name="Murrell C."/>
        </authorList>
    </citation>
    <scope>NUCLEOTIDE SEQUENCE</scope>
    <source>
        <strain>MC09</strain>
    </source>
</reference>
<keyword evidence="2 5" id="KW-0813">Transport</keyword>
<dbReference type="InterPro" id="IPR016462">
    <property type="entry name" value="ModE"/>
</dbReference>
<dbReference type="PANTHER" id="PTHR30432">
    <property type="entry name" value="TRANSCRIPTIONAL REGULATOR MODE"/>
    <property type="match status" value="1"/>
</dbReference>
<evidence type="ECO:0000256" key="2">
    <source>
        <dbReference type="ARBA" id="ARBA00022448"/>
    </source>
</evidence>
<evidence type="ECO:0000313" key="8">
    <source>
        <dbReference type="EMBL" id="AEG01232.1"/>
    </source>
</evidence>
<proteinExistence type="inferred from homology"/>
<feature type="domain" description="Mop" evidence="7">
    <location>
        <begin position="202"/>
        <end position="268"/>
    </location>
</feature>
<dbReference type="Pfam" id="PF03459">
    <property type="entry name" value="TOBE"/>
    <property type="match status" value="2"/>
</dbReference>
<protein>
    <submittedName>
        <fullName evidence="8">Transcriptional regulator, ModE family</fullName>
    </submittedName>
</protein>
<dbReference type="SUPFAM" id="SSF46785">
    <property type="entry name" value="Winged helix' DNA-binding domain"/>
    <property type="match status" value="1"/>
</dbReference>
<dbReference type="InterPro" id="IPR051815">
    <property type="entry name" value="Molybdate_resp_trans_reg"/>
</dbReference>
<organism evidence="8 9">
    <name type="scientific">Methylomonas methanica (strain DSM 25384 / MC09)</name>
    <dbReference type="NCBI Taxonomy" id="857087"/>
    <lineage>
        <taxon>Bacteria</taxon>
        <taxon>Pseudomonadati</taxon>
        <taxon>Pseudomonadota</taxon>
        <taxon>Gammaproteobacteria</taxon>
        <taxon>Methylococcales</taxon>
        <taxon>Methylococcaceae</taxon>
        <taxon>Methylomonas</taxon>
    </lineage>
</organism>
<dbReference type="eggNOG" id="COG2005">
    <property type="taxonomic scope" value="Bacteria"/>
</dbReference>
<feature type="region of interest" description="Required for dimer formation and molybdate binding" evidence="6">
    <location>
        <begin position="131"/>
        <end position="139"/>
    </location>
</feature>
<dbReference type="GO" id="GO:0006355">
    <property type="term" value="P:regulation of DNA-templated transcription"/>
    <property type="evidence" value="ECO:0007669"/>
    <property type="project" value="InterPro"/>
</dbReference>
<evidence type="ECO:0000256" key="6">
    <source>
        <dbReference type="PIRSR" id="PIRSR005763-1"/>
    </source>
</evidence>
<evidence type="ECO:0000313" key="9">
    <source>
        <dbReference type="Proteomes" id="UP000008888"/>
    </source>
</evidence>
<gene>
    <name evidence="8" type="ordered locus">Metme_2851</name>
</gene>
<dbReference type="Gene3D" id="2.40.50.100">
    <property type="match status" value="2"/>
</dbReference>
<evidence type="ECO:0000259" key="7">
    <source>
        <dbReference type="PROSITE" id="PS51866"/>
    </source>
</evidence>
<dbReference type="GO" id="GO:0015689">
    <property type="term" value="P:molybdate ion transport"/>
    <property type="evidence" value="ECO:0007669"/>
    <property type="project" value="UniProtKB-UniRule"/>
</dbReference>
<dbReference type="GO" id="GO:0030151">
    <property type="term" value="F:molybdenum ion binding"/>
    <property type="evidence" value="ECO:0007669"/>
    <property type="project" value="UniProtKB-UniRule"/>
</dbReference>
<feature type="domain" description="Mop" evidence="7">
    <location>
        <begin position="130"/>
        <end position="196"/>
    </location>
</feature>
<dbReference type="RefSeq" id="WP_013819465.1">
    <property type="nucleotide sequence ID" value="NC_015572.1"/>
</dbReference>
<evidence type="ECO:0000256" key="3">
    <source>
        <dbReference type="ARBA" id="ARBA00022505"/>
    </source>
</evidence>
<dbReference type="SUPFAM" id="SSF50331">
    <property type="entry name" value="MOP-like"/>
    <property type="match status" value="2"/>
</dbReference>
<dbReference type="STRING" id="857087.Metme_2851"/>
<keyword evidence="4" id="KW-0677">Repeat</keyword>
<evidence type="ECO:0000256" key="1">
    <source>
        <dbReference type="ARBA" id="ARBA00008110"/>
    </source>
</evidence>